<accession>A0AAD9N8V2</accession>
<reference evidence="1" key="1">
    <citation type="journal article" date="2023" name="Mol. Biol. Evol.">
        <title>Third-Generation Sequencing Reveals the Adaptive Role of the Epigenome in Three Deep-Sea Polychaetes.</title>
        <authorList>
            <person name="Perez M."/>
            <person name="Aroh O."/>
            <person name="Sun Y."/>
            <person name="Lan Y."/>
            <person name="Juniper S.K."/>
            <person name="Young C.R."/>
            <person name="Angers B."/>
            <person name="Qian P.Y."/>
        </authorList>
    </citation>
    <scope>NUCLEOTIDE SEQUENCE</scope>
    <source>
        <strain evidence="1">R07B-5</strain>
    </source>
</reference>
<sequence>MTNLYKGISCKATYSNNLKTVWPLKNANNFLVTFVEILTISYQVCSISTTSIGHQTKYVVSLTVSMCLIKQRTQRSQRYVVLLRKPRNSMFMNDGKTQYLPIVPKYADAIVDKSVIRVGEATITASLCVQCLGVCIDRHIDMKKQVSQTISACSFYLRNINHITAFLPDRQRNALSMPLIYHITA</sequence>
<proteinExistence type="predicted"/>
<organism evidence="1 2">
    <name type="scientific">Ridgeia piscesae</name>
    <name type="common">Tubeworm</name>
    <dbReference type="NCBI Taxonomy" id="27915"/>
    <lineage>
        <taxon>Eukaryota</taxon>
        <taxon>Metazoa</taxon>
        <taxon>Spiralia</taxon>
        <taxon>Lophotrochozoa</taxon>
        <taxon>Annelida</taxon>
        <taxon>Polychaeta</taxon>
        <taxon>Sedentaria</taxon>
        <taxon>Canalipalpata</taxon>
        <taxon>Sabellida</taxon>
        <taxon>Siboglinidae</taxon>
        <taxon>Ridgeia</taxon>
    </lineage>
</organism>
<dbReference type="AlphaFoldDB" id="A0AAD9N8V2"/>
<comment type="caution">
    <text evidence="1">The sequence shown here is derived from an EMBL/GenBank/DDBJ whole genome shotgun (WGS) entry which is preliminary data.</text>
</comment>
<evidence type="ECO:0000313" key="1">
    <source>
        <dbReference type="EMBL" id="KAK2161140.1"/>
    </source>
</evidence>
<gene>
    <name evidence="1" type="ORF">NP493_1601g00026</name>
</gene>
<name>A0AAD9N8V2_RIDPI</name>
<dbReference type="EMBL" id="JAODUO010001600">
    <property type="protein sequence ID" value="KAK2161140.1"/>
    <property type="molecule type" value="Genomic_DNA"/>
</dbReference>
<dbReference type="Proteomes" id="UP001209878">
    <property type="component" value="Unassembled WGS sequence"/>
</dbReference>
<keyword evidence="2" id="KW-1185">Reference proteome</keyword>
<evidence type="ECO:0000313" key="2">
    <source>
        <dbReference type="Proteomes" id="UP001209878"/>
    </source>
</evidence>
<protein>
    <submittedName>
        <fullName evidence="1">Uncharacterized protein</fullName>
    </submittedName>
</protein>